<dbReference type="GO" id="GO:0004334">
    <property type="term" value="F:fumarylacetoacetase activity"/>
    <property type="evidence" value="ECO:0007669"/>
    <property type="project" value="UniProtKB-EC"/>
</dbReference>
<evidence type="ECO:0000313" key="18">
    <source>
        <dbReference type="Proteomes" id="UP001054857"/>
    </source>
</evidence>
<feature type="binding site" evidence="13">
    <location>
        <position position="182"/>
    </location>
    <ligand>
        <name>substrate</name>
    </ligand>
</feature>
<dbReference type="AlphaFoldDB" id="A0AAD3E2U4"/>
<comment type="caution">
    <text evidence="17">The sequence shown here is derived from an EMBL/GenBank/DDBJ whole genome shotgun (WGS) entry which is preliminary data.</text>
</comment>
<comment type="pathway">
    <text evidence="3">Amino-acid degradation; L-phenylalanine degradation; acetoacetate and fumarate from L-phenylalanine: step 6/6.</text>
</comment>
<keyword evidence="18" id="KW-1185">Reference proteome</keyword>
<keyword evidence="10" id="KW-0828">Tyrosine catabolism</keyword>
<dbReference type="GO" id="GO:1902000">
    <property type="term" value="P:homogentisate catabolic process"/>
    <property type="evidence" value="ECO:0007669"/>
    <property type="project" value="TreeGrafter"/>
</dbReference>
<feature type="binding site" evidence="14">
    <location>
        <position position="273"/>
    </location>
    <ligand>
        <name>Mg(2+)</name>
        <dbReference type="ChEBI" id="CHEBI:18420"/>
    </ligand>
</feature>
<dbReference type="InterPro" id="IPR036462">
    <property type="entry name" value="Fumarylacetoacetase_N_sf"/>
</dbReference>
<comment type="cofactor">
    <cofactor evidence="2 14">
        <name>Mg(2+)</name>
        <dbReference type="ChEBI" id="CHEBI:18420"/>
    </cofactor>
</comment>
<evidence type="ECO:0000259" key="15">
    <source>
        <dbReference type="Pfam" id="PF01557"/>
    </source>
</evidence>
<evidence type="ECO:0000256" key="9">
    <source>
        <dbReference type="ARBA" id="ARBA00022842"/>
    </source>
</evidence>
<name>A0AAD3E2U4_9CHLO</name>
<dbReference type="InterPro" id="IPR036663">
    <property type="entry name" value="Fumarylacetoacetase_C_sf"/>
</dbReference>
<evidence type="ECO:0000256" key="4">
    <source>
        <dbReference type="ARBA" id="ARBA00010211"/>
    </source>
</evidence>
<accession>A0AAD3E2U4</accession>
<feature type="binding site" evidence="14">
    <location>
        <position position="166"/>
    </location>
    <ligand>
        <name>Ca(2+)</name>
        <dbReference type="ChEBI" id="CHEBI:29108"/>
    </ligand>
</feature>
<feature type="domain" description="Fumarylacetoacetase-like C-terminal" evidence="15">
    <location>
        <begin position="164"/>
        <end position="505"/>
    </location>
</feature>
<feature type="binding site" evidence="14">
    <location>
        <position position="239"/>
    </location>
    <ligand>
        <name>Ca(2+)</name>
        <dbReference type="ChEBI" id="CHEBI:29108"/>
    </ligand>
</feature>
<keyword evidence="7" id="KW-0378">Hydrolase</keyword>
<feature type="binding site" evidence="13">
    <location>
        <position position="280"/>
    </location>
    <ligand>
        <name>substrate</name>
    </ligand>
</feature>
<evidence type="ECO:0000256" key="2">
    <source>
        <dbReference type="ARBA" id="ARBA00001946"/>
    </source>
</evidence>
<keyword evidence="8 14" id="KW-0106">Calcium</keyword>
<dbReference type="GO" id="GO:0006572">
    <property type="term" value="P:L-tyrosine catabolic process"/>
    <property type="evidence" value="ECO:0007669"/>
    <property type="project" value="UniProtKB-KW"/>
</dbReference>
<dbReference type="GO" id="GO:0006559">
    <property type="term" value="P:L-phenylalanine catabolic process"/>
    <property type="evidence" value="ECO:0007669"/>
    <property type="project" value="UniProtKB-KW"/>
</dbReference>
<dbReference type="Gene3D" id="2.30.30.230">
    <property type="entry name" value="Fumarylacetoacetase, N-terminal domain"/>
    <property type="match status" value="1"/>
</dbReference>
<feature type="binding site" evidence="13">
    <location>
        <position position="284"/>
    </location>
    <ligand>
        <name>substrate</name>
    </ligand>
</feature>
<keyword evidence="11" id="KW-0585">Phenylalanine catabolism</keyword>
<evidence type="ECO:0000256" key="6">
    <source>
        <dbReference type="ARBA" id="ARBA00022723"/>
    </source>
</evidence>
<comment type="cofactor">
    <cofactor evidence="1 14">
        <name>Ca(2+)</name>
        <dbReference type="ChEBI" id="CHEBI:29108"/>
    </cofactor>
</comment>
<organism evidence="17 18">
    <name type="scientific">Astrephomene gubernaculifera</name>
    <dbReference type="NCBI Taxonomy" id="47775"/>
    <lineage>
        <taxon>Eukaryota</taxon>
        <taxon>Viridiplantae</taxon>
        <taxon>Chlorophyta</taxon>
        <taxon>core chlorophytes</taxon>
        <taxon>Chlorophyceae</taxon>
        <taxon>CS clade</taxon>
        <taxon>Chlamydomonadales</taxon>
        <taxon>Astrephomenaceae</taxon>
        <taxon>Astrephomene</taxon>
    </lineage>
</organism>
<evidence type="ECO:0000256" key="8">
    <source>
        <dbReference type="ARBA" id="ARBA00022837"/>
    </source>
</evidence>
<dbReference type="GO" id="GO:0046872">
    <property type="term" value="F:metal ion binding"/>
    <property type="evidence" value="ECO:0007669"/>
    <property type="project" value="UniProtKB-KW"/>
</dbReference>
<dbReference type="Pfam" id="PF09298">
    <property type="entry name" value="FAA_hydrolase_N"/>
    <property type="match status" value="1"/>
</dbReference>
<feature type="domain" description="Fumarylacetoacetase N-terminal" evidence="16">
    <location>
        <begin position="52"/>
        <end position="158"/>
    </location>
</feature>
<feature type="binding site" evidence="14">
    <location>
        <position position="293"/>
    </location>
    <ligand>
        <name>Mg(2+)</name>
        <dbReference type="ChEBI" id="CHEBI:18420"/>
    </ligand>
</feature>
<dbReference type="NCBIfam" id="TIGR01266">
    <property type="entry name" value="fum_ac_acetase"/>
    <property type="match status" value="1"/>
</dbReference>
<feature type="non-terminal residue" evidence="17">
    <location>
        <position position="1"/>
    </location>
</feature>
<dbReference type="PANTHER" id="PTHR43069">
    <property type="entry name" value="FUMARYLACETOACETASE"/>
    <property type="match status" value="1"/>
</dbReference>
<dbReference type="Gene3D" id="3.90.850.10">
    <property type="entry name" value="Fumarylacetoacetase-like, C-terminal domain"/>
    <property type="match status" value="1"/>
</dbReference>
<evidence type="ECO:0000313" key="17">
    <source>
        <dbReference type="EMBL" id="GFR51579.1"/>
    </source>
</evidence>
<dbReference type="EC" id="3.7.1.2" evidence="5"/>
<evidence type="ECO:0000256" key="12">
    <source>
        <dbReference type="PIRSR" id="PIRSR605959-1"/>
    </source>
</evidence>
<proteinExistence type="inferred from homology"/>
<protein>
    <recommendedName>
        <fullName evidence="5">fumarylacetoacetase</fullName>
        <ecNumber evidence="5">3.7.1.2</ecNumber>
    </recommendedName>
</protein>
<evidence type="ECO:0000256" key="5">
    <source>
        <dbReference type="ARBA" id="ARBA00012094"/>
    </source>
</evidence>
<reference evidence="17 18" key="1">
    <citation type="journal article" date="2021" name="Sci. Rep.">
        <title>Genome sequencing of the multicellular alga Astrephomene provides insights into convergent evolution of germ-soma differentiation.</title>
        <authorList>
            <person name="Yamashita S."/>
            <person name="Yamamoto K."/>
            <person name="Matsuzaki R."/>
            <person name="Suzuki S."/>
            <person name="Yamaguchi H."/>
            <person name="Hirooka S."/>
            <person name="Minakuchi Y."/>
            <person name="Miyagishima S."/>
            <person name="Kawachi M."/>
            <person name="Toyoda A."/>
            <person name="Nozaki H."/>
        </authorList>
    </citation>
    <scope>NUCLEOTIDE SEQUENCE [LARGE SCALE GENOMIC DNA]</scope>
    <source>
        <strain evidence="17 18">NIES-4017</strain>
    </source>
</reference>
<dbReference type="EMBL" id="BMAR01000052">
    <property type="protein sequence ID" value="GFR51579.1"/>
    <property type="molecule type" value="Genomic_DNA"/>
</dbReference>
<comment type="similarity">
    <text evidence="4">Belongs to the FAH family.</text>
</comment>
<evidence type="ECO:0000256" key="7">
    <source>
        <dbReference type="ARBA" id="ARBA00022801"/>
    </source>
</evidence>
<feature type="binding site" evidence="13">
    <location>
        <position position="442"/>
    </location>
    <ligand>
        <name>substrate</name>
    </ligand>
</feature>
<evidence type="ECO:0000256" key="13">
    <source>
        <dbReference type="PIRSR" id="PIRSR605959-2"/>
    </source>
</evidence>
<feature type="binding site" evidence="14">
    <location>
        <position position="273"/>
    </location>
    <ligand>
        <name>Ca(2+)</name>
        <dbReference type="ChEBI" id="CHEBI:29108"/>
    </ligand>
</feature>
<feature type="binding site" evidence="14">
    <location>
        <position position="297"/>
    </location>
    <ligand>
        <name>Mg(2+)</name>
        <dbReference type="ChEBI" id="CHEBI:18420"/>
    </ligand>
</feature>
<keyword evidence="9 14" id="KW-0460">Magnesium</keyword>
<evidence type="ECO:0000256" key="1">
    <source>
        <dbReference type="ARBA" id="ARBA00001913"/>
    </source>
</evidence>
<evidence type="ECO:0000256" key="14">
    <source>
        <dbReference type="PIRSR" id="PIRSR605959-3"/>
    </source>
</evidence>
<feature type="binding site" evidence="14">
    <location>
        <position position="241"/>
    </location>
    <ligand>
        <name>Ca(2+)</name>
        <dbReference type="ChEBI" id="CHEBI:29108"/>
    </ligand>
</feature>
<evidence type="ECO:0000256" key="3">
    <source>
        <dbReference type="ARBA" id="ARBA00004782"/>
    </source>
</evidence>
<keyword evidence="6 14" id="KW-0479">Metal-binding</keyword>
<feature type="active site" description="Proton acceptor" evidence="12">
    <location>
        <position position="173"/>
    </location>
</feature>
<dbReference type="InterPro" id="IPR015377">
    <property type="entry name" value="Fumarylacetoacetase_N"/>
</dbReference>
<dbReference type="SUPFAM" id="SSF63433">
    <property type="entry name" value="Fumarylacetoacetate hydrolase, FAH, N-terminal domain"/>
    <property type="match status" value="1"/>
</dbReference>
<dbReference type="SUPFAM" id="SSF56529">
    <property type="entry name" value="FAH"/>
    <property type="match status" value="2"/>
</dbReference>
<sequence length="543" mass="57318">LHCTELWYAVADFECKGSKLKRNTSSLLSPKRASPCMESFVDVSFDSDFPLENLPWGVFEAPGQDGPKLHVGVALGQHAVSATALYDAGFLRDLPGVGENVFSHGRLNEFMSAGRPAWQAARSCLQRLLSRGEGALRDCVQLRERVLFRQSEVRMQLPAHIGDYTDFYASRQHATNVGAMFRGRDNALNPNWLHLPVGYHGRSSSIVPSGVPVRRPWGQVLPAGSSTPVFAPSAQVDFELEVAAVVGPGNPHGEPIPAPSAWSHVFGLVLLNDWSARDVQRWEYVPLGPFNGKNWATQISPWVVTLEALEPYRCSPPPRQQGQAGDEPPELLPYLREELPYTYDIELFVDITPAGAAEPHVTSSPSSPAEAAAAASLLGGKGGAGGGGAGGGGGGRCCCVHPPTTVTRSNLKHLYWTFPQMLAHHTAGGCPLRPGDLLASGTISGDTPDSRGCLLELTCGGKEEVVLMTSAPAASGTADGGGGTAAAGGVVRRRYLEDGDTVTLRGRCGGGGGEEGSGEGMVGRRRGLGFGVCSGTLLPARAL</sequence>
<evidence type="ECO:0000256" key="11">
    <source>
        <dbReference type="ARBA" id="ARBA00023232"/>
    </source>
</evidence>
<dbReference type="Pfam" id="PF01557">
    <property type="entry name" value="FAA_hydrolase"/>
    <property type="match status" value="1"/>
</dbReference>
<evidence type="ECO:0000256" key="10">
    <source>
        <dbReference type="ARBA" id="ARBA00022878"/>
    </source>
</evidence>
<dbReference type="InterPro" id="IPR011234">
    <property type="entry name" value="Fumarylacetoacetase-like_C"/>
</dbReference>
<evidence type="ECO:0000259" key="16">
    <source>
        <dbReference type="Pfam" id="PF09298"/>
    </source>
</evidence>
<dbReference type="InterPro" id="IPR005959">
    <property type="entry name" value="Fumarylacetoacetase"/>
</dbReference>
<dbReference type="PANTHER" id="PTHR43069:SF2">
    <property type="entry name" value="FUMARYLACETOACETASE"/>
    <property type="match status" value="1"/>
</dbReference>
<dbReference type="Proteomes" id="UP001054857">
    <property type="component" value="Unassembled WGS sequence"/>
</dbReference>
<gene>
    <name evidence="17" type="ORF">Agub_g14000</name>
</gene>
<feature type="binding site" evidence="13">
    <location>
        <position position="168"/>
    </location>
    <ligand>
        <name>substrate</name>
    </ligand>
</feature>